<keyword evidence="7" id="KW-1185">Reference proteome</keyword>
<organism evidence="7 8">
    <name type="scientific">Panagrellus redivivus</name>
    <name type="common">Microworm</name>
    <dbReference type="NCBI Taxonomy" id="6233"/>
    <lineage>
        <taxon>Eukaryota</taxon>
        <taxon>Metazoa</taxon>
        <taxon>Ecdysozoa</taxon>
        <taxon>Nematoda</taxon>
        <taxon>Chromadorea</taxon>
        <taxon>Rhabditida</taxon>
        <taxon>Tylenchina</taxon>
        <taxon>Panagrolaimomorpha</taxon>
        <taxon>Panagrolaimoidea</taxon>
        <taxon>Panagrolaimidae</taxon>
        <taxon>Panagrellus</taxon>
    </lineage>
</organism>
<evidence type="ECO:0000313" key="7">
    <source>
        <dbReference type="Proteomes" id="UP000492821"/>
    </source>
</evidence>
<reference evidence="8" key="2">
    <citation type="submission" date="2020-10" db="UniProtKB">
        <authorList>
            <consortium name="WormBaseParasite"/>
        </authorList>
    </citation>
    <scope>IDENTIFICATION</scope>
</reference>
<dbReference type="InterPro" id="IPR042537">
    <property type="entry name" value="Nucleoporin_Nup155_C_2"/>
</dbReference>
<dbReference type="InterPro" id="IPR014908">
    <property type="entry name" value="Nucleoporin_Nup133/Nup155_N"/>
</dbReference>
<proteinExistence type="inferred from homology"/>
<evidence type="ECO:0000256" key="3">
    <source>
        <dbReference type="ARBA" id="ARBA00022448"/>
    </source>
</evidence>
<comment type="similarity">
    <text evidence="2">Belongs to the non-repetitive/WGA-negative nucleoporin family.</text>
</comment>
<evidence type="ECO:0000256" key="4">
    <source>
        <dbReference type="ARBA" id="ARBA00023242"/>
    </source>
</evidence>
<dbReference type="InterPro" id="IPR042533">
    <property type="entry name" value="Nucleoporin_Nup155_C_1"/>
</dbReference>
<comment type="subcellular location">
    <subcellularLocation>
        <location evidence="1">Nucleus</location>
    </subcellularLocation>
</comment>
<evidence type="ECO:0000313" key="8">
    <source>
        <dbReference type="WBParaSite" id="Pan_g13035.t1"/>
    </source>
</evidence>
<keyword evidence="3" id="KW-0813">Transport</keyword>
<dbReference type="InterPro" id="IPR004870">
    <property type="entry name" value="Nucleoporin_Nup155"/>
</dbReference>
<feature type="domain" description="Nucleoporin Nup133/Nup155-like C-terminal" evidence="5">
    <location>
        <begin position="616"/>
        <end position="1232"/>
    </location>
</feature>
<dbReference type="Gene3D" id="1.20.58.1780">
    <property type="match status" value="1"/>
</dbReference>
<dbReference type="WBParaSite" id="Pan_g13035.t1">
    <property type="protein sequence ID" value="Pan_g13035.t1"/>
    <property type="gene ID" value="Pan_g13035"/>
</dbReference>
<feature type="domain" description="Nucleoporin Nup133/Nup155-like N-terminal" evidence="6">
    <location>
        <begin position="60"/>
        <end position="414"/>
    </location>
</feature>
<dbReference type="GO" id="GO:0006405">
    <property type="term" value="P:RNA export from nucleus"/>
    <property type="evidence" value="ECO:0007669"/>
    <property type="project" value="TreeGrafter"/>
</dbReference>
<dbReference type="Proteomes" id="UP000492821">
    <property type="component" value="Unassembled WGS sequence"/>
</dbReference>
<dbReference type="Pfam" id="PF08801">
    <property type="entry name" value="Nucleoporin_N"/>
    <property type="match status" value="1"/>
</dbReference>
<dbReference type="GO" id="GO:0036228">
    <property type="term" value="P:protein localization to nuclear inner membrane"/>
    <property type="evidence" value="ECO:0007669"/>
    <property type="project" value="TreeGrafter"/>
</dbReference>
<dbReference type="GO" id="GO:0006606">
    <property type="term" value="P:protein import into nucleus"/>
    <property type="evidence" value="ECO:0007669"/>
    <property type="project" value="TreeGrafter"/>
</dbReference>
<dbReference type="Pfam" id="PF03177">
    <property type="entry name" value="Nucleoporin_C"/>
    <property type="match status" value="1"/>
</dbReference>
<dbReference type="FunFam" id="1.25.40.440:FF:000001">
    <property type="entry name" value="Nuclear pore complex subunit"/>
    <property type="match status" value="1"/>
</dbReference>
<sequence length="1290" mass="144651">MAERVTEYIENEVQGVDLSDKLIQNRNQVVNCTGLHDHEYRQFNDELRGTRLVEFEDYGHFPFPRQLAAQLDKSQSNIAMGMFSEIGRAWMSIDSDLFFWNFTSNDDVVYFDGITETIIKVELVRPKGAIVDPSIHFIVVVVTSAEVLLLGMTFRGDDNMFTVPRNFDVDYVNTDIMIVNEPLFTTPLDVKSVQYITGTYDGRIFLAGQDSLVEISYHAGTWLRSKGIEKINHSKTIFSAILPGMPFFKTSEDIVQIEVDDTRHFLYTLGERGTVALYDMSEDGSQLGKVKSLTLSEIQKEIRNSCGVEDDYLAAIVYIRAIPSTESNFVVLEAVTSKALRIHFTAYYEAFQHPVVHPAQARAQTLRVMHVRYPPNDLFGIHRGAQIYTANGDSESLFVGQLAENECFLTVFSTSNFKFVEYPVENISNALLGGSVWAFARQPALKKPFTHPNAPFLHPLEAPWVVQQHDSAVRKIFVLTSNGTYIFQQNLPIQLFRKIMEIDSPRHFKWLVEQHGPVEICVMALAVICSNEPSDIAISQNATRAFFESGGVAQVTIGPDSSFQQTSIANLSQLQTPPRYTSTPTKTIGSRLANSFIDPNDADIGESPVFEHIAPSARHDALYIYFARIVSPLWGMRVATRQGNHALNGLPLNLVPKVIDQVAALLAAIERHNLIDFNSTGQIYDPLTAKAAEQEVQSLTVLKETATQTYEILRLWRILDEHQFHVITQLLDDQALTALTSMSLANVVGSAREVSSELVTCIIKYYIGDEATTEIISTRLSEECPMLFTVQDAHLLKASEFITAARRMPSGHEQAKTIHKAVSIIHQCIQRVNMDLVSSMLGQVHAYDYIAELALVRASKEDPMNLAVIAYRENVDNYEPRVRDAINGRTAAYKYVGDTLDHLQSRISGGAGDGQDGEVTPALAAMYRDEVINKVLESDDELAHVNLFKWLLKNNLEDVLFTKPQRYLENFLLHELRSGESTKYLELLWKYYEKNGNFGNAAELLYNFAESAKAIPLKKRVLYLSHAILCIQSGTENNANLALKQDIKARCDVAHIQQMIYDDLVNEGKSPSAVADLDTKLYNLTELYDNFAHPFQLAKTKLAILKCANYGDPGDIQEVWAEILAHDLAAFKATPPESAVQVQQRLVVTLTKLYTMYKASVEYVPLHFILRELLVKSFGGVPPSWVPQICKESGIPLAAALDVASNEFQNDRFWRTGARLTYMVGFVKYVCDQVLGGRLALSYTERAVLAEKILTFIGTLILSVEPQPGRAVNPLVGELKVYEEQIKNIV</sequence>
<dbReference type="Gene3D" id="1.25.40.440">
    <property type="entry name" value="Nucleoporin, helical domain, central subdomain"/>
    <property type="match status" value="1"/>
</dbReference>
<dbReference type="InterPro" id="IPR007187">
    <property type="entry name" value="Nucleoporin_Nup133/Nup155_C"/>
</dbReference>
<evidence type="ECO:0000259" key="5">
    <source>
        <dbReference type="Pfam" id="PF03177"/>
    </source>
</evidence>
<dbReference type="GO" id="GO:0000972">
    <property type="term" value="P:transcription-dependent tethering of RNA polymerase II gene DNA at nuclear periphery"/>
    <property type="evidence" value="ECO:0007669"/>
    <property type="project" value="TreeGrafter"/>
</dbReference>
<dbReference type="PANTHER" id="PTHR10350:SF6">
    <property type="entry name" value="NUCLEAR PORE COMPLEX PROTEIN NUP155"/>
    <property type="match status" value="1"/>
</dbReference>
<reference evidence="7" key="1">
    <citation type="journal article" date="2013" name="Genetics">
        <title>The draft genome and transcriptome of Panagrellus redivivus are shaped by the harsh demands of a free-living lifestyle.</title>
        <authorList>
            <person name="Srinivasan J."/>
            <person name="Dillman A.R."/>
            <person name="Macchietto M.G."/>
            <person name="Heikkinen L."/>
            <person name="Lakso M."/>
            <person name="Fracchia K.M."/>
            <person name="Antoshechkin I."/>
            <person name="Mortazavi A."/>
            <person name="Wong G."/>
            <person name="Sternberg P.W."/>
        </authorList>
    </citation>
    <scope>NUCLEOTIDE SEQUENCE [LARGE SCALE GENOMIC DNA]</scope>
    <source>
        <strain evidence="7">MT8872</strain>
    </source>
</reference>
<evidence type="ECO:0000256" key="2">
    <source>
        <dbReference type="ARBA" id="ARBA00007373"/>
    </source>
</evidence>
<dbReference type="Gene3D" id="1.25.40.450">
    <property type="entry name" value="Nucleoporin, helical domain, N-terminal subdomain"/>
    <property type="match status" value="1"/>
</dbReference>
<dbReference type="InterPro" id="IPR042538">
    <property type="entry name" value="Nucleoporin_Nup155_C_3"/>
</dbReference>
<evidence type="ECO:0000256" key="1">
    <source>
        <dbReference type="ARBA" id="ARBA00004123"/>
    </source>
</evidence>
<accession>A0A7E4UUJ1</accession>
<dbReference type="GO" id="GO:0017056">
    <property type="term" value="F:structural constituent of nuclear pore"/>
    <property type="evidence" value="ECO:0007669"/>
    <property type="project" value="InterPro"/>
</dbReference>
<name>A0A7E4UUJ1_PANRE</name>
<dbReference type="PANTHER" id="PTHR10350">
    <property type="entry name" value="NUCLEAR PORE COMPLEX PROTEIN NUP155"/>
    <property type="match status" value="1"/>
</dbReference>
<protein>
    <submittedName>
        <fullName evidence="8">Nucleoporin_N domain-containing protein</fullName>
    </submittedName>
</protein>
<evidence type="ECO:0000259" key="6">
    <source>
        <dbReference type="Pfam" id="PF08801"/>
    </source>
</evidence>
<keyword evidence="4" id="KW-0539">Nucleus</keyword>
<dbReference type="Gene3D" id="1.20.120.1880">
    <property type="entry name" value="Nucleoporin, helical C-terminal domain"/>
    <property type="match status" value="1"/>
</dbReference>
<dbReference type="GO" id="GO:0044611">
    <property type="term" value="C:nuclear pore inner ring"/>
    <property type="evidence" value="ECO:0007669"/>
    <property type="project" value="TreeGrafter"/>
</dbReference>